<organism evidence="2 3">
    <name type="scientific">Ladona fulva</name>
    <name type="common">Scarce chaser dragonfly</name>
    <name type="synonym">Libellula fulva</name>
    <dbReference type="NCBI Taxonomy" id="123851"/>
    <lineage>
        <taxon>Eukaryota</taxon>
        <taxon>Metazoa</taxon>
        <taxon>Ecdysozoa</taxon>
        <taxon>Arthropoda</taxon>
        <taxon>Hexapoda</taxon>
        <taxon>Insecta</taxon>
        <taxon>Pterygota</taxon>
        <taxon>Palaeoptera</taxon>
        <taxon>Odonata</taxon>
        <taxon>Epiprocta</taxon>
        <taxon>Anisoptera</taxon>
        <taxon>Libelluloidea</taxon>
        <taxon>Libellulidae</taxon>
        <taxon>Ladona</taxon>
    </lineage>
</organism>
<dbReference type="InterPro" id="IPR032675">
    <property type="entry name" value="LRR_dom_sf"/>
</dbReference>
<dbReference type="AlphaFoldDB" id="A0A8K0KGA9"/>
<comment type="caution">
    <text evidence="2">The sequence shown here is derived from an EMBL/GenBank/DDBJ whole genome shotgun (WGS) entry which is preliminary data.</text>
</comment>
<proteinExistence type="predicted"/>
<dbReference type="SUPFAM" id="SSF52047">
    <property type="entry name" value="RNI-like"/>
    <property type="match status" value="1"/>
</dbReference>
<dbReference type="SMART" id="SM00367">
    <property type="entry name" value="LRR_CC"/>
    <property type="match status" value="7"/>
</dbReference>
<dbReference type="OrthoDB" id="549243at2759"/>
<dbReference type="PANTHER" id="PTHR13318">
    <property type="entry name" value="PARTNER OF PAIRED, ISOFORM B-RELATED"/>
    <property type="match status" value="1"/>
</dbReference>
<gene>
    <name evidence="2" type="ORF">J437_LFUL012070</name>
</gene>
<dbReference type="InterPro" id="IPR006553">
    <property type="entry name" value="Leu-rich_rpt_Cys-con_subtyp"/>
</dbReference>
<dbReference type="Gene3D" id="3.80.10.10">
    <property type="entry name" value="Ribonuclease Inhibitor"/>
    <property type="match status" value="1"/>
</dbReference>
<protein>
    <submittedName>
        <fullName evidence="2">Uncharacterized protein</fullName>
    </submittedName>
</protein>
<reference evidence="2" key="1">
    <citation type="submission" date="2013-04" db="EMBL/GenBank/DDBJ databases">
        <authorList>
            <person name="Qu J."/>
            <person name="Murali S.C."/>
            <person name="Bandaranaike D."/>
            <person name="Bellair M."/>
            <person name="Blankenburg K."/>
            <person name="Chao H."/>
            <person name="Dinh H."/>
            <person name="Doddapaneni H."/>
            <person name="Downs B."/>
            <person name="Dugan-Rocha S."/>
            <person name="Elkadiri S."/>
            <person name="Gnanaolivu R.D."/>
            <person name="Hernandez B."/>
            <person name="Javaid M."/>
            <person name="Jayaseelan J.C."/>
            <person name="Lee S."/>
            <person name="Li M."/>
            <person name="Ming W."/>
            <person name="Munidasa M."/>
            <person name="Muniz J."/>
            <person name="Nguyen L."/>
            <person name="Ongeri F."/>
            <person name="Osuji N."/>
            <person name="Pu L.-L."/>
            <person name="Puazo M."/>
            <person name="Qu C."/>
            <person name="Quiroz J."/>
            <person name="Raj R."/>
            <person name="Weissenberger G."/>
            <person name="Xin Y."/>
            <person name="Zou X."/>
            <person name="Han Y."/>
            <person name="Richards S."/>
            <person name="Worley K."/>
            <person name="Muzny D."/>
            <person name="Gibbs R."/>
        </authorList>
    </citation>
    <scope>NUCLEOTIDE SEQUENCE</scope>
    <source>
        <strain evidence="2">Sampled in the wild</strain>
    </source>
</reference>
<dbReference type="GO" id="GO:0019005">
    <property type="term" value="C:SCF ubiquitin ligase complex"/>
    <property type="evidence" value="ECO:0007669"/>
    <property type="project" value="TreeGrafter"/>
</dbReference>
<dbReference type="GO" id="GO:0031146">
    <property type="term" value="P:SCF-dependent proteasomal ubiquitin-dependent protein catabolic process"/>
    <property type="evidence" value="ECO:0007669"/>
    <property type="project" value="TreeGrafter"/>
</dbReference>
<dbReference type="PANTHER" id="PTHR13318:SF95">
    <property type="entry name" value="F-BOX PROTEIN YLR352W"/>
    <property type="match status" value="1"/>
</dbReference>
<dbReference type="EMBL" id="KZ308575">
    <property type="protein sequence ID" value="KAG8231793.1"/>
    <property type="molecule type" value="Genomic_DNA"/>
</dbReference>
<accession>A0A8K0KGA9</accession>
<keyword evidence="3" id="KW-1185">Reference proteome</keyword>
<reference evidence="2" key="2">
    <citation type="submission" date="2017-10" db="EMBL/GenBank/DDBJ databases">
        <title>Ladona fulva Genome sequencing and assembly.</title>
        <authorList>
            <person name="Murali S."/>
            <person name="Richards S."/>
            <person name="Bandaranaike D."/>
            <person name="Bellair M."/>
            <person name="Blankenburg K."/>
            <person name="Chao H."/>
            <person name="Dinh H."/>
            <person name="Doddapaneni H."/>
            <person name="Dugan-Rocha S."/>
            <person name="Elkadiri S."/>
            <person name="Gnanaolivu R."/>
            <person name="Hernandez B."/>
            <person name="Skinner E."/>
            <person name="Javaid M."/>
            <person name="Lee S."/>
            <person name="Li M."/>
            <person name="Ming W."/>
            <person name="Munidasa M."/>
            <person name="Muniz J."/>
            <person name="Nguyen L."/>
            <person name="Hughes D."/>
            <person name="Osuji N."/>
            <person name="Pu L.-L."/>
            <person name="Puazo M."/>
            <person name="Qu C."/>
            <person name="Quiroz J."/>
            <person name="Raj R."/>
            <person name="Weissenberger G."/>
            <person name="Xin Y."/>
            <person name="Zou X."/>
            <person name="Han Y."/>
            <person name="Worley K."/>
            <person name="Muzny D."/>
            <person name="Gibbs R."/>
        </authorList>
    </citation>
    <scope>NUCLEOTIDE SEQUENCE</scope>
    <source>
        <strain evidence="2">Sampled in the wild</strain>
    </source>
</reference>
<sequence>MRVTHLDIEGCQIFLNLSDSMLGLMLQRCGMSLTRLDLPHIHKLSGDTLHVIASLCRNLEHLSAHSVRVTISAVNQLTMKCRQLKTLILREPISIRDRDIQILFDKLNLETFALKQRNIEGLCLSHLPPTLKHLDLTSCNDLIMPSLLSGLSRTPNLRTLELINCVSLTKTDFESICMKVPQLEELSVSEYFPNLSTYALDSIQNLKNLRKLNMRLNDFVDDRLVTLISTSCMKLEVLDISGCNGTMSSNGVTDSGIRAVALNSNVTNLSMSYLSGVTDVSLFHLAESGKIKWLYCQGCPEITDTGCSSGSRNVTSKTTNTAIEVVESFRSDAKKMHLIVGGTLVKPSEVHETSKGLKIDLSDNCIDRLRPDFSHDALYASSEDGDDYEALDLDSDNDDYDPYPYEFDSELEISDSELQFWE</sequence>
<name>A0A8K0KGA9_LADFU</name>
<feature type="region of interest" description="Disordered" evidence="1">
    <location>
        <begin position="385"/>
        <end position="408"/>
    </location>
</feature>
<evidence type="ECO:0000313" key="2">
    <source>
        <dbReference type="EMBL" id="KAG8231793.1"/>
    </source>
</evidence>
<evidence type="ECO:0000313" key="3">
    <source>
        <dbReference type="Proteomes" id="UP000792457"/>
    </source>
</evidence>
<evidence type="ECO:0000256" key="1">
    <source>
        <dbReference type="SAM" id="MobiDB-lite"/>
    </source>
</evidence>
<dbReference type="Proteomes" id="UP000792457">
    <property type="component" value="Unassembled WGS sequence"/>
</dbReference>